<dbReference type="AlphaFoldDB" id="A0A934KND7"/>
<reference evidence="2 3" key="1">
    <citation type="submission" date="2020-10" db="EMBL/GenBank/DDBJ databases">
        <title>Ca. Dormibacterota MAGs.</title>
        <authorList>
            <person name="Montgomery K."/>
        </authorList>
    </citation>
    <scope>NUCLEOTIDE SEQUENCE [LARGE SCALE GENOMIC DNA]</scope>
    <source>
        <strain evidence="2">Mitchell_Peninsula_5</strain>
    </source>
</reference>
<accession>A0A934KND7</accession>
<organism evidence="2 3">
    <name type="scientific">Candidatus Amunia macphersoniae</name>
    <dbReference type="NCBI Taxonomy" id="3127014"/>
    <lineage>
        <taxon>Bacteria</taxon>
        <taxon>Bacillati</taxon>
        <taxon>Candidatus Dormiibacterota</taxon>
        <taxon>Candidatus Dormibacteria</taxon>
        <taxon>Candidatus Aeolococcales</taxon>
        <taxon>Candidatus Aeolococcaceae</taxon>
        <taxon>Candidatus Amunia</taxon>
    </lineage>
</organism>
<dbReference type="Proteomes" id="UP000614410">
    <property type="component" value="Unassembled WGS sequence"/>
</dbReference>
<name>A0A934KND7_9BACT</name>
<evidence type="ECO:0000313" key="2">
    <source>
        <dbReference type="EMBL" id="MBJ7609589.1"/>
    </source>
</evidence>
<evidence type="ECO:0000256" key="1">
    <source>
        <dbReference type="SAM" id="MobiDB-lite"/>
    </source>
</evidence>
<gene>
    <name evidence="2" type="ORF">JF887_09215</name>
</gene>
<protein>
    <submittedName>
        <fullName evidence="2">Uncharacterized protein</fullName>
    </submittedName>
</protein>
<comment type="caution">
    <text evidence="2">The sequence shown here is derived from an EMBL/GenBank/DDBJ whole genome shotgun (WGS) entry which is preliminary data.</text>
</comment>
<sequence>MAAYRAGLSTDAVVDAPELRMTAIPSAPENEVMTYAMTVLVSDVEVAQRLAAALDDVRGHEGPLVVIAVPPVRGLAFFADADRQPKLDRWWSHAIPDGSVPVHLLVHEEGVPAWLPGLDGHFVVGVAGPDDGALYGGLENVTVADGVEPLDVALATVQRFASALMFREDAGLRLEKRLPRALPETGSRFRRARLHPADEFPRTSTAPATDHHPIPNLPPFDPVSPLSQDARREDLVKALADTLERLQRIRTIT</sequence>
<feature type="region of interest" description="Disordered" evidence="1">
    <location>
        <begin position="185"/>
        <end position="227"/>
    </location>
</feature>
<proteinExistence type="predicted"/>
<dbReference type="EMBL" id="JAEKNN010000047">
    <property type="protein sequence ID" value="MBJ7609589.1"/>
    <property type="molecule type" value="Genomic_DNA"/>
</dbReference>
<evidence type="ECO:0000313" key="3">
    <source>
        <dbReference type="Proteomes" id="UP000614410"/>
    </source>
</evidence>